<dbReference type="GO" id="GO:0008234">
    <property type="term" value="F:cysteine-type peptidase activity"/>
    <property type="evidence" value="ECO:0007669"/>
    <property type="project" value="InterPro"/>
</dbReference>
<dbReference type="GO" id="GO:0006508">
    <property type="term" value="P:proteolysis"/>
    <property type="evidence" value="ECO:0007669"/>
    <property type="project" value="InterPro"/>
</dbReference>
<keyword evidence="1" id="KW-0472">Membrane</keyword>
<reference evidence="3" key="2">
    <citation type="submission" date="2021-09" db="EMBL/GenBank/DDBJ databases">
        <authorList>
            <person name="Gilroy R."/>
        </authorList>
    </citation>
    <scope>NUCLEOTIDE SEQUENCE</scope>
    <source>
        <strain evidence="3">CHK121-7720</strain>
    </source>
</reference>
<dbReference type="InterPro" id="IPR029030">
    <property type="entry name" value="Caspase-like_dom_sf"/>
</dbReference>
<sequence length="1133" mass="127215">MPQTNTVRKNTIILIILSAFFTSFSTVYGRNSSDYATRSVLADGKWVKIATTQAGIYQIPYDSLSAWGFTDPSSVKLFGYGGLVIDELFSNQDGYIDDLPQIPLWQHNNTLYFYSTGTTRWTFDSNNNEFTQRTHPYSTQAYYFLTDKAVTKADFATLTSPTPANPTPVTTFNDYALHEQELVSVGETGQNFFGEDFLTTPNQDFEFHLPGAQPAPIKIRVSFGAKIEDGEGYIYISYNGSELPTSTTNRISKYYDSYEFLRQVSPLKTYNQASEESTISLRYTSTGSTLCAYLDYIRLNYQRLLQLYDGQVAFRFINRTSNDRYQIGNSTASTVVWDITTPHAPKVVSTTFENQTTSFSPIDTQLREYIAFDPAQKFPSPSFVKRVGNQNLHALDIADLTIITPAALQSEAERVAQLHQEEGLSVIVVEQEQIFNEFSSGTPDATAYRRLMKMFYDRATNEEDRPRYLLLFGDGSYDNRASMKNLHTPQCSQLLTYQSKTSIDERESFVLEDYFGFLEEGSGQEIKTDKVCLGIGRYPVSSLQNARLAVDKLYRYVQNSDLSPWKNNICIAADDGDEAVHTKQADLGSDTLLLKNSDNPKLGYRVNKIYIDSYYLDPKEKKYLDAHRELMKYFDEGMLLFDFIGHNASEIGFTGEGLFPRLAMDSLDNSRLPFVITITCDYCRFDDGSLTAGEGMFLNPTAGAIGLITTTRVVYTDGNDKINRRLMKWFLSRDDNGEYLRIGDIMMRAKRDFNTEIDKNKLNYVLIGDPALRLAYPQYDLQVTRINGQSATSQTEMESGQSYTVEGEVRTPQGELLSDFNGEVYFSLYDEEKSFTTLAHQDAKTWTYNYRPDLLTTGIGTVQNGRFSLTVVLPPDNSHSGKSALLNLYACEPSGREANGYTEQLIIGTAPATESADTQGPEITFAGIDSDHFTDGARIEAPASFICRFSDPSGIWSGNTLGRQMILLLNGATIEDNPSRYYRPTLDGNTPGGELVYPIPALREGLYTLTFKVFDTLGNSSEVTTAFEIAPDESDYRLLIDEEPVTEQATLTCQDLEGNALGEVKRARISVTDMRGEEVWYRETSGNPFPLVWDLLDNNGQRVPAGQYDCRAYLETEAGSTATPTKKIVVITQ</sequence>
<dbReference type="CDD" id="cd02258">
    <property type="entry name" value="Peptidase_C25_N"/>
    <property type="match status" value="1"/>
</dbReference>
<dbReference type="Gene3D" id="3.40.50.1460">
    <property type="match status" value="1"/>
</dbReference>
<feature type="domain" description="Gingipain" evidence="2">
    <location>
        <begin position="402"/>
        <end position="774"/>
    </location>
</feature>
<evidence type="ECO:0000259" key="2">
    <source>
        <dbReference type="Pfam" id="PF01364"/>
    </source>
</evidence>
<evidence type="ECO:0000256" key="1">
    <source>
        <dbReference type="SAM" id="Phobius"/>
    </source>
</evidence>
<feature type="transmembrane region" description="Helical" evidence="1">
    <location>
        <begin position="12"/>
        <end position="29"/>
    </location>
</feature>
<dbReference type="InterPro" id="IPR001769">
    <property type="entry name" value="Gingipain"/>
</dbReference>
<dbReference type="SUPFAM" id="SSF52129">
    <property type="entry name" value="Caspase-like"/>
    <property type="match status" value="1"/>
</dbReference>
<evidence type="ECO:0000313" key="4">
    <source>
        <dbReference type="Proteomes" id="UP000757103"/>
    </source>
</evidence>
<dbReference type="EMBL" id="DYUD01000022">
    <property type="protein sequence ID" value="HJG89151.1"/>
    <property type="molecule type" value="Genomic_DNA"/>
</dbReference>
<proteinExistence type="predicted"/>
<dbReference type="Proteomes" id="UP000757103">
    <property type="component" value="Unassembled WGS sequence"/>
</dbReference>
<dbReference type="RefSeq" id="WP_273306195.1">
    <property type="nucleotide sequence ID" value="NZ_DYUD01000022.1"/>
</dbReference>
<dbReference type="Pfam" id="PF01364">
    <property type="entry name" value="Peptidase_C25"/>
    <property type="match status" value="1"/>
</dbReference>
<reference evidence="3" key="1">
    <citation type="journal article" date="2021" name="PeerJ">
        <title>Extensive microbial diversity within the chicken gut microbiome revealed by metagenomics and culture.</title>
        <authorList>
            <person name="Gilroy R."/>
            <person name="Ravi A."/>
            <person name="Getino M."/>
            <person name="Pursley I."/>
            <person name="Horton D.L."/>
            <person name="Alikhan N.F."/>
            <person name="Baker D."/>
            <person name="Gharbi K."/>
            <person name="Hall N."/>
            <person name="Watson M."/>
            <person name="Adriaenssens E.M."/>
            <person name="Foster-Nyarko E."/>
            <person name="Jarju S."/>
            <person name="Secka A."/>
            <person name="Antonio M."/>
            <person name="Oren A."/>
            <person name="Chaudhuri R.R."/>
            <person name="La Ragione R."/>
            <person name="Hildebrand F."/>
            <person name="Pallen M.J."/>
        </authorList>
    </citation>
    <scope>NUCLEOTIDE SEQUENCE</scope>
    <source>
        <strain evidence="3">CHK121-7720</strain>
    </source>
</reference>
<evidence type="ECO:0000313" key="3">
    <source>
        <dbReference type="EMBL" id="HJG89151.1"/>
    </source>
</evidence>
<gene>
    <name evidence="3" type="primary">porU</name>
    <name evidence="3" type="ORF">K8U91_06745</name>
</gene>
<dbReference type="NCBIfam" id="NF033707">
    <property type="entry name" value="T9SS_sortase"/>
    <property type="match status" value="1"/>
</dbReference>
<accession>A0A921SUZ1</accession>
<organism evidence="3 4">
    <name type="scientific">Barnesiella viscericola</name>
    <dbReference type="NCBI Taxonomy" id="397865"/>
    <lineage>
        <taxon>Bacteria</taxon>
        <taxon>Pseudomonadati</taxon>
        <taxon>Bacteroidota</taxon>
        <taxon>Bacteroidia</taxon>
        <taxon>Bacteroidales</taxon>
        <taxon>Barnesiellaceae</taxon>
        <taxon>Barnesiella</taxon>
    </lineage>
</organism>
<keyword evidence="1" id="KW-0812">Transmembrane</keyword>
<protein>
    <submittedName>
        <fullName evidence="3">Type IX secretion system sortase PorU</fullName>
    </submittedName>
</protein>
<name>A0A921SUZ1_9BACT</name>
<keyword evidence="1" id="KW-1133">Transmembrane helix</keyword>
<comment type="caution">
    <text evidence="3">The sequence shown here is derived from an EMBL/GenBank/DDBJ whole genome shotgun (WGS) entry which is preliminary data.</text>
</comment>
<dbReference type="AlphaFoldDB" id="A0A921SUZ1"/>